<evidence type="ECO:0000313" key="1">
    <source>
        <dbReference type="EMBL" id="KXZ40841.1"/>
    </source>
</evidence>
<comment type="caution">
    <text evidence="1">The sequence shown here is derived from an EMBL/GenBank/DDBJ whole genome shotgun (WGS) entry which is preliminary data.</text>
</comment>
<dbReference type="EMBL" id="LSYV01001949">
    <property type="protein sequence ID" value="KXZ40841.1"/>
    <property type="molecule type" value="Genomic_DNA"/>
</dbReference>
<protein>
    <submittedName>
        <fullName evidence="1">Uncharacterized protein</fullName>
    </submittedName>
</protein>
<reference evidence="2" key="1">
    <citation type="journal article" date="2016" name="Nat. Commun.">
        <title>The Gonium pectorale genome demonstrates co-option of cell cycle regulation during the evolution of multicellularity.</title>
        <authorList>
            <person name="Hanschen E.R."/>
            <person name="Marriage T.N."/>
            <person name="Ferris P.J."/>
            <person name="Hamaji T."/>
            <person name="Toyoda A."/>
            <person name="Fujiyama A."/>
            <person name="Neme R."/>
            <person name="Noguchi H."/>
            <person name="Minakuchi Y."/>
            <person name="Suzuki M."/>
            <person name="Kawai-Toyooka H."/>
            <person name="Smith D.R."/>
            <person name="Sparks H."/>
            <person name="Anderson J."/>
            <person name="Bakaric R."/>
            <person name="Luria V."/>
            <person name="Karger A."/>
            <person name="Kirschner M.W."/>
            <person name="Durand P.M."/>
            <person name="Michod R.E."/>
            <person name="Nozaki H."/>
            <person name="Olson B.J."/>
        </authorList>
    </citation>
    <scope>NUCLEOTIDE SEQUENCE [LARGE SCALE GENOMIC DNA]</scope>
    <source>
        <strain evidence="2">NIES-2863</strain>
    </source>
</reference>
<keyword evidence="2" id="KW-1185">Reference proteome</keyword>
<evidence type="ECO:0000313" key="2">
    <source>
        <dbReference type="Proteomes" id="UP000075714"/>
    </source>
</evidence>
<gene>
    <name evidence="1" type="ORF">GPECTOR_1958g999</name>
</gene>
<dbReference type="AlphaFoldDB" id="A0A150FT94"/>
<name>A0A150FT94_GONPE</name>
<organism evidence="1 2">
    <name type="scientific">Gonium pectorale</name>
    <name type="common">Green alga</name>
    <dbReference type="NCBI Taxonomy" id="33097"/>
    <lineage>
        <taxon>Eukaryota</taxon>
        <taxon>Viridiplantae</taxon>
        <taxon>Chlorophyta</taxon>
        <taxon>core chlorophytes</taxon>
        <taxon>Chlorophyceae</taxon>
        <taxon>CS clade</taxon>
        <taxon>Chlamydomonadales</taxon>
        <taxon>Volvocaceae</taxon>
        <taxon>Gonium</taxon>
    </lineage>
</organism>
<accession>A0A150FT94</accession>
<sequence length="207" mass="21279">MASQLESLRAKTAFEHPTADQLEAQLTARLQCAEAALAMARGSQSQPRCTPKATTTFPSASASSAASCFSAASSPTGSRISSFSFSASPFSPSSLGSPSSRSSSCSASPAASAACSSSGCSSTSDGSSLTGPSLAPFPDSEMEVECGWRQQTEIDLRPPSAAAVCWSWPSSPAAEDAATTPRLMVWAPKEQSASVRRVHPWTASSCR</sequence>
<dbReference type="Proteomes" id="UP000075714">
    <property type="component" value="Unassembled WGS sequence"/>
</dbReference>
<proteinExistence type="predicted"/>